<keyword evidence="5" id="KW-1185">Reference proteome</keyword>
<evidence type="ECO:0000256" key="2">
    <source>
        <dbReference type="ARBA" id="ARBA00023002"/>
    </source>
</evidence>
<proteinExistence type="inferred from homology"/>
<dbReference type="Gene3D" id="3.40.50.720">
    <property type="entry name" value="NAD(P)-binding Rossmann-like Domain"/>
    <property type="match status" value="1"/>
</dbReference>
<dbReference type="PANTHER" id="PTHR42901:SF1">
    <property type="entry name" value="ALCOHOL DEHYDROGENASE"/>
    <property type="match status" value="1"/>
</dbReference>
<dbReference type="eggNOG" id="COG4221">
    <property type="taxonomic scope" value="Bacteria"/>
</dbReference>
<dbReference type="FunFam" id="3.40.50.720:FF:000047">
    <property type="entry name" value="NADP-dependent L-serine/L-allo-threonine dehydrogenase"/>
    <property type="match status" value="1"/>
</dbReference>
<dbReference type="SUPFAM" id="SSF51735">
    <property type="entry name" value="NAD(P)-binding Rossmann-fold domains"/>
    <property type="match status" value="1"/>
</dbReference>
<dbReference type="InterPro" id="IPR036291">
    <property type="entry name" value="NAD(P)-bd_dom_sf"/>
</dbReference>
<dbReference type="OrthoDB" id="9810734at2"/>
<evidence type="ECO:0000313" key="4">
    <source>
        <dbReference type="EMBL" id="ADM08834.1"/>
    </source>
</evidence>
<evidence type="ECO:0000313" key="5">
    <source>
        <dbReference type="Proteomes" id="UP000001302"/>
    </source>
</evidence>
<dbReference type="KEGG" id="pbr:PB2503_03797"/>
<reference evidence="4 5" key="2">
    <citation type="journal article" date="2011" name="J. Bacteriol.">
        <title>Complete genome sequence of strain HTCC2503T of Parvularcula bermudensis, the type species of the order "Parvularculales" in the class Alphaproteobacteria.</title>
        <authorList>
            <person name="Oh H.M."/>
            <person name="Kang I."/>
            <person name="Vergin K.L."/>
            <person name="Kang D."/>
            <person name="Rhee K.H."/>
            <person name="Giovannoni S.J."/>
            <person name="Cho J.C."/>
        </authorList>
    </citation>
    <scope>NUCLEOTIDE SEQUENCE [LARGE SCALE GENOMIC DNA]</scope>
    <source>
        <strain evidence="5">ATCC BAA-594 / HTCC2503 / KCTC 12087</strain>
    </source>
</reference>
<comment type="similarity">
    <text evidence="1 3">Belongs to the short-chain dehydrogenases/reductases (SDR) family.</text>
</comment>
<dbReference type="Proteomes" id="UP000001302">
    <property type="component" value="Chromosome"/>
</dbReference>
<dbReference type="AlphaFoldDB" id="E0TE13"/>
<dbReference type="PRINTS" id="PR00081">
    <property type="entry name" value="GDHRDH"/>
</dbReference>
<dbReference type="PRINTS" id="PR00080">
    <property type="entry name" value="SDRFAMILY"/>
</dbReference>
<keyword evidence="2" id="KW-0560">Oxidoreductase</keyword>
<gene>
    <name evidence="4" type="ordered locus">PB2503_03797</name>
</gene>
<accession>E0TE13</accession>
<dbReference type="Pfam" id="PF00106">
    <property type="entry name" value="adh_short"/>
    <property type="match status" value="1"/>
</dbReference>
<dbReference type="STRING" id="314260.PB2503_03797"/>
<name>E0TE13_PARBH</name>
<organism evidence="4 5">
    <name type="scientific">Parvularcula bermudensis (strain ATCC BAA-594 / HTCC2503 / KCTC 12087)</name>
    <dbReference type="NCBI Taxonomy" id="314260"/>
    <lineage>
        <taxon>Bacteria</taxon>
        <taxon>Pseudomonadati</taxon>
        <taxon>Pseudomonadota</taxon>
        <taxon>Alphaproteobacteria</taxon>
        <taxon>Parvularculales</taxon>
        <taxon>Parvularculaceae</taxon>
        <taxon>Parvularcula</taxon>
    </lineage>
</organism>
<sequence length="255" mass="27050">MSDAQHLSGRTALITGVTSGIGRALATEMTGRGAHVIGTGRRGDRLSALGTALGEAFHGLVLDMRDRAALASIEDRFPAGVVPDILVNNAGLALGLGGADQADLNQWDEMVETNILGLIHLTRAMLPLLKQQPRADIMNVSSVAGTYPYPGGNTYGGTKAFVTQFSLNLRADLLGSQVRVTSIEPGMTETEFSTVRFSGDTAKAADVYRDTTPLTAEDIAKIMADILSYPPHINVNRIEIMPVDQAFGAFPVNRG</sequence>
<dbReference type="HOGENOM" id="CLU_010194_2_10_5"/>
<dbReference type="PROSITE" id="PS00061">
    <property type="entry name" value="ADH_SHORT"/>
    <property type="match status" value="1"/>
</dbReference>
<evidence type="ECO:0000256" key="1">
    <source>
        <dbReference type="ARBA" id="ARBA00006484"/>
    </source>
</evidence>
<reference evidence="5" key="1">
    <citation type="submission" date="2010-08" db="EMBL/GenBank/DDBJ databases">
        <title>Genome sequence of Parvularcula bermudensis HTCC2503.</title>
        <authorList>
            <person name="Kang D.-M."/>
            <person name="Oh H.-M."/>
            <person name="Cho J.-C."/>
        </authorList>
    </citation>
    <scope>NUCLEOTIDE SEQUENCE [LARGE SCALE GENOMIC DNA]</scope>
    <source>
        <strain evidence="5">ATCC BAA-594 / HTCC2503 / KCTC 12087</strain>
    </source>
</reference>
<protein>
    <submittedName>
        <fullName evidence="4">Oxidoreductase</fullName>
    </submittedName>
</protein>
<dbReference type="InterPro" id="IPR020904">
    <property type="entry name" value="Sc_DH/Rdtase_CS"/>
</dbReference>
<dbReference type="GO" id="GO:0016616">
    <property type="term" value="F:oxidoreductase activity, acting on the CH-OH group of donors, NAD or NADP as acceptor"/>
    <property type="evidence" value="ECO:0007669"/>
    <property type="project" value="UniProtKB-ARBA"/>
</dbReference>
<evidence type="ECO:0000256" key="3">
    <source>
        <dbReference type="RuleBase" id="RU000363"/>
    </source>
</evidence>
<dbReference type="RefSeq" id="WP_013299808.1">
    <property type="nucleotide sequence ID" value="NC_014414.1"/>
</dbReference>
<dbReference type="PANTHER" id="PTHR42901">
    <property type="entry name" value="ALCOHOL DEHYDROGENASE"/>
    <property type="match status" value="1"/>
</dbReference>
<dbReference type="InterPro" id="IPR002347">
    <property type="entry name" value="SDR_fam"/>
</dbReference>
<dbReference type="EMBL" id="CP002156">
    <property type="protein sequence ID" value="ADM08834.1"/>
    <property type="molecule type" value="Genomic_DNA"/>
</dbReference>